<keyword evidence="2 6" id="KW-0805">Transcription regulation</keyword>
<protein>
    <recommendedName>
        <fullName evidence="6">RNA polymerase sigma factor</fullName>
    </recommendedName>
</protein>
<dbReference type="InterPro" id="IPR039425">
    <property type="entry name" value="RNA_pol_sigma-70-like"/>
</dbReference>
<dbReference type="GO" id="GO:0016987">
    <property type="term" value="F:sigma factor activity"/>
    <property type="evidence" value="ECO:0007669"/>
    <property type="project" value="UniProtKB-KW"/>
</dbReference>
<keyword evidence="9" id="KW-1185">Reference proteome</keyword>
<evidence type="ECO:0000313" key="9">
    <source>
        <dbReference type="Proteomes" id="UP000316770"/>
    </source>
</evidence>
<dbReference type="GO" id="GO:0006352">
    <property type="term" value="P:DNA-templated transcription initiation"/>
    <property type="evidence" value="ECO:0007669"/>
    <property type="project" value="InterPro"/>
</dbReference>
<organism evidence="8 9">
    <name type="scientific">Rosistilla oblonga</name>
    <dbReference type="NCBI Taxonomy" id="2527990"/>
    <lineage>
        <taxon>Bacteria</taxon>
        <taxon>Pseudomonadati</taxon>
        <taxon>Planctomycetota</taxon>
        <taxon>Planctomycetia</taxon>
        <taxon>Pirellulales</taxon>
        <taxon>Pirellulaceae</taxon>
        <taxon>Rosistilla</taxon>
    </lineage>
</organism>
<dbReference type="SUPFAM" id="SSF88659">
    <property type="entry name" value="Sigma3 and sigma4 domains of RNA polymerase sigma factors"/>
    <property type="match status" value="1"/>
</dbReference>
<dbReference type="InterPro" id="IPR013325">
    <property type="entry name" value="RNA_pol_sigma_r2"/>
</dbReference>
<evidence type="ECO:0000256" key="6">
    <source>
        <dbReference type="RuleBase" id="RU000716"/>
    </source>
</evidence>
<evidence type="ECO:0000259" key="7">
    <source>
        <dbReference type="Pfam" id="PF04542"/>
    </source>
</evidence>
<dbReference type="Pfam" id="PF04542">
    <property type="entry name" value="Sigma70_r2"/>
    <property type="match status" value="1"/>
</dbReference>
<dbReference type="Gene3D" id="1.10.10.10">
    <property type="entry name" value="Winged helix-like DNA-binding domain superfamily/Winged helix DNA-binding domain"/>
    <property type="match status" value="1"/>
</dbReference>
<dbReference type="EMBL" id="CP036318">
    <property type="protein sequence ID" value="QDV58310.1"/>
    <property type="molecule type" value="Genomic_DNA"/>
</dbReference>
<comment type="similarity">
    <text evidence="1 6">Belongs to the sigma-70 factor family. ECF subfamily.</text>
</comment>
<evidence type="ECO:0000256" key="2">
    <source>
        <dbReference type="ARBA" id="ARBA00023015"/>
    </source>
</evidence>
<feature type="domain" description="RNA polymerase sigma-70 region 2" evidence="7">
    <location>
        <begin position="10"/>
        <end position="76"/>
    </location>
</feature>
<dbReference type="RefSeq" id="WP_145122304.1">
    <property type="nucleotide sequence ID" value="NZ_CP036292.1"/>
</dbReference>
<dbReference type="Gene3D" id="1.10.1740.10">
    <property type="match status" value="1"/>
</dbReference>
<reference evidence="8 9" key="1">
    <citation type="submission" date="2019-02" db="EMBL/GenBank/DDBJ databases">
        <title>Deep-cultivation of Planctomycetes and their phenomic and genomic characterization uncovers novel biology.</title>
        <authorList>
            <person name="Wiegand S."/>
            <person name="Jogler M."/>
            <person name="Boedeker C."/>
            <person name="Pinto D."/>
            <person name="Vollmers J."/>
            <person name="Rivas-Marin E."/>
            <person name="Kohn T."/>
            <person name="Peeters S.H."/>
            <person name="Heuer A."/>
            <person name="Rast P."/>
            <person name="Oberbeckmann S."/>
            <person name="Bunk B."/>
            <person name="Jeske O."/>
            <person name="Meyerdierks A."/>
            <person name="Storesund J.E."/>
            <person name="Kallscheuer N."/>
            <person name="Luecker S."/>
            <person name="Lage O.M."/>
            <person name="Pohl T."/>
            <person name="Merkel B.J."/>
            <person name="Hornburger P."/>
            <person name="Mueller R.-W."/>
            <person name="Bruemmer F."/>
            <person name="Labrenz M."/>
            <person name="Spormann A.M."/>
            <person name="Op den Camp H."/>
            <person name="Overmann J."/>
            <person name="Amann R."/>
            <person name="Jetten M.S.M."/>
            <person name="Mascher T."/>
            <person name="Medema M.H."/>
            <person name="Devos D.P."/>
            <person name="Kaster A.-K."/>
            <person name="Ovreas L."/>
            <person name="Rohde M."/>
            <person name="Galperin M.Y."/>
            <person name="Jogler C."/>
        </authorList>
    </citation>
    <scope>NUCLEOTIDE SEQUENCE [LARGE SCALE GENOMIC DNA]</scope>
    <source>
        <strain evidence="8 9">Mal33</strain>
    </source>
</reference>
<dbReference type="PANTHER" id="PTHR43133:SF51">
    <property type="entry name" value="RNA POLYMERASE SIGMA FACTOR"/>
    <property type="match status" value="1"/>
</dbReference>
<dbReference type="NCBIfam" id="TIGR02937">
    <property type="entry name" value="sigma70-ECF"/>
    <property type="match status" value="1"/>
</dbReference>
<accession>A0A518IZ02</accession>
<evidence type="ECO:0000256" key="5">
    <source>
        <dbReference type="ARBA" id="ARBA00023163"/>
    </source>
</evidence>
<evidence type="ECO:0000256" key="3">
    <source>
        <dbReference type="ARBA" id="ARBA00023082"/>
    </source>
</evidence>
<proteinExistence type="inferred from homology"/>
<evidence type="ECO:0000256" key="1">
    <source>
        <dbReference type="ARBA" id="ARBA00010641"/>
    </source>
</evidence>
<dbReference type="AlphaFoldDB" id="A0A518IZ02"/>
<dbReference type="InterPro" id="IPR014284">
    <property type="entry name" value="RNA_pol_sigma-70_dom"/>
</dbReference>
<keyword evidence="3 6" id="KW-0731">Sigma factor</keyword>
<dbReference type="SUPFAM" id="SSF88946">
    <property type="entry name" value="Sigma2 domain of RNA polymerase sigma factors"/>
    <property type="match status" value="1"/>
</dbReference>
<dbReference type="OrthoDB" id="9797134at2"/>
<gene>
    <name evidence="8" type="ORF">Mal33_43280</name>
</gene>
<dbReference type="InterPro" id="IPR014331">
    <property type="entry name" value="RNA_pol_sigma70_ECF_RHOBA"/>
</dbReference>
<dbReference type="PANTHER" id="PTHR43133">
    <property type="entry name" value="RNA POLYMERASE ECF-TYPE SIGMA FACTO"/>
    <property type="match status" value="1"/>
</dbReference>
<dbReference type="NCBIfam" id="TIGR02989">
    <property type="entry name" value="Sig-70_gvs1"/>
    <property type="match status" value="1"/>
</dbReference>
<dbReference type="PROSITE" id="PS01063">
    <property type="entry name" value="SIGMA70_ECF"/>
    <property type="match status" value="1"/>
</dbReference>
<sequence length="172" mass="19527">MQRGDFTKIVLEHQGRIRMFIRMLGAAPDAVDDLAQDVFVIAYERLEMLEDIDQAGPWLRAIARNLVRNEARKSTRRRRVVNTSLTDVMLGLADEPDSDAWTEEWFAALKVCLEKLPQHGRALVDGRYQQGQNASQLADQTDMTPAAVRQALSRFRGLLRQCVETRFQQAGG</sequence>
<keyword evidence="4 6" id="KW-0238">DNA-binding</keyword>
<dbReference type="InterPro" id="IPR013324">
    <property type="entry name" value="RNA_pol_sigma_r3/r4-like"/>
</dbReference>
<dbReference type="GO" id="GO:0003677">
    <property type="term" value="F:DNA binding"/>
    <property type="evidence" value="ECO:0007669"/>
    <property type="project" value="UniProtKB-KW"/>
</dbReference>
<dbReference type="InterPro" id="IPR000838">
    <property type="entry name" value="RNA_pol_sigma70_ECF_CS"/>
</dbReference>
<dbReference type="Proteomes" id="UP000316770">
    <property type="component" value="Chromosome"/>
</dbReference>
<name>A0A518IZ02_9BACT</name>
<keyword evidence="5 6" id="KW-0804">Transcription</keyword>
<evidence type="ECO:0000256" key="4">
    <source>
        <dbReference type="ARBA" id="ARBA00023125"/>
    </source>
</evidence>
<evidence type="ECO:0000313" key="8">
    <source>
        <dbReference type="EMBL" id="QDV58310.1"/>
    </source>
</evidence>
<dbReference type="InterPro" id="IPR007627">
    <property type="entry name" value="RNA_pol_sigma70_r2"/>
</dbReference>
<dbReference type="InterPro" id="IPR036388">
    <property type="entry name" value="WH-like_DNA-bd_sf"/>
</dbReference>